<evidence type="ECO:0000256" key="8">
    <source>
        <dbReference type="ARBA" id="ARBA00023136"/>
    </source>
</evidence>
<dbReference type="OrthoDB" id="9763786at2"/>
<keyword evidence="5" id="KW-1278">Translocase</keyword>
<name>A0A1I5D141_PSUAM</name>
<reference evidence="11 12" key="1">
    <citation type="submission" date="2016-10" db="EMBL/GenBank/DDBJ databases">
        <authorList>
            <person name="de Groot N.N."/>
        </authorList>
    </citation>
    <scope>NUCLEOTIDE SEQUENCE [LARGE SCALE GENOMIC DNA]</scope>
    <source>
        <strain evidence="11 12">CGMCC 4.1877</strain>
    </source>
</reference>
<organism evidence="11 12">
    <name type="scientific">Pseudonocardia ammonioxydans</name>
    <dbReference type="NCBI Taxonomy" id="260086"/>
    <lineage>
        <taxon>Bacteria</taxon>
        <taxon>Bacillati</taxon>
        <taxon>Actinomycetota</taxon>
        <taxon>Actinomycetes</taxon>
        <taxon>Pseudonocardiales</taxon>
        <taxon>Pseudonocardiaceae</taxon>
        <taxon>Pseudonocardia</taxon>
    </lineage>
</organism>
<dbReference type="SUPFAM" id="SSF52467">
    <property type="entry name" value="DHS-like NAD/FAD-binding domain"/>
    <property type="match status" value="1"/>
</dbReference>
<dbReference type="InterPro" id="IPR034300">
    <property type="entry name" value="PNTB-like"/>
</dbReference>
<dbReference type="GO" id="GO:0008750">
    <property type="term" value="F:proton-translocating NAD(P)+ transhydrogenase activity"/>
    <property type="evidence" value="ECO:0007669"/>
    <property type="project" value="UniProtKB-EC"/>
</dbReference>
<feature type="domain" description="NADP transhydrogenase beta-like" evidence="10">
    <location>
        <begin position="3"/>
        <end position="131"/>
    </location>
</feature>
<comment type="subcellular location">
    <subcellularLocation>
        <location evidence="1">Membrane</location>
        <topology evidence="1">Multi-pass membrane protein</topology>
    </subcellularLocation>
</comment>
<gene>
    <name evidence="11" type="ORF">SAMN05216207_1024107</name>
</gene>
<keyword evidence="3" id="KW-0812">Transmembrane</keyword>
<evidence type="ECO:0000256" key="4">
    <source>
        <dbReference type="ARBA" id="ARBA00022857"/>
    </source>
</evidence>
<keyword evidence="6" id="KW-1133">Transmembrane helix</keyword>
<dbReference type="InterPro" id="IPR029035">
    <property type="entry name" value="DHS-like_NAD/FAD-binding_dom"/>
</dbReference>
<dbReference type="GO" id="GO:0016020">
    <property type="term" value="C:membrane"/>
    <property type="evidence" value="ECO:0007669"/>
    <property type="project" value="UniProtKB-SubCell"/>
</dbReference>
<evidence type="ECO:0000256" key="2">
    <source>
        <dbReference type="ARBA" id="ARBA00012943"/>
    </source>
</evidence>
<dbReference type="Gene3D" id="3.40.50.1220">
    <property type="entry name" value="TPP-binding domain"/>
    <property type="match status" value="1"/>
</dbReference>
<proteinExistence type="predicted"/>
<evidence type="ECO:0000313" key="11">
    <source>
        <dbReference type="EMBL" id="SFN92601.1"/>
    </source>
</evidence>
<comment type="catalytic activity">
    <reaction evidence="9">
        <text>NAD(+) + NADPH + H(+)(in) = NADH + NADP(+) + H(+)(out)</text>
        <dbReference type="Rhea" id="RHEA:47992"/>
        <dbReference type="ChEBI" id="CHEBI:15378"/>
        <dbReference type="ChEBI" id="CHEBI:57540"/>
        <dbReference type="ChEBI" id="CHEBI:57783"/>
        <dbReference type="ChEBI" id="CHEBI:57945"/>
        <dbReference type="ChEBI" id="CHEBI:58349"/>
        <dbReference type="EC" id="7.1.1.1"/>
    </reaction>
</comment>
<dbReference type="EMBL" id="FOUY01000024">
    <property type="protein sequence ID" value="SFN92601.1"/>
    <property type="molecule type" value="Genomic_DNA"/>
</dbReference>
<evidence type="ECO:0000256" key="3">
    <source>
        <dbReference type="ARBA" id="ARBA00022692"/>
    </source>
</evidence>
<accession>A0A1I5D141</accession>
<dbReference type="Pfam" id="PF02233">
    <property type="entry name" value="PNTB"/>
    <property type="match status" value="1"/>
</dbReference>
<evidence type="ECO:0000313" key="12">
    <source>
        <dbReference type="Proteomes" id="UP000199614"/>
    </source>
</evidence>
<evidence type="ECO:0000256" key="7">
    <source>
        <dbReference type="ARBA" id="ARBA00023027"/>
    </source>
</evidence>
<keyword evidence="4" id="KW-0521">NADP</keyword>
<feature type="non-terminal residue" evidence="11">
    <location>
        <position position="1"/>
    </location>
</feature>
<evidence type="ECO:0000256" key="1">
    <source>
        <dbReference type="ARBA" id="ARBA00004141"/>
    </source>
</evidence>
<dbReference type="PANTHER" id="PTHR44758">
    <property type="entry name" value="NAD(P) TRANSHYDROGENASE SUBUNIT BETA"/>
    <property type="match status" value="1"/>
</dbReference>
<evidence type="ECO:0000256" key="6">
    <source>
        <dbReference type="ARBA" id="ARBA00022989"/>
    </source>
</evidence>
<sequence length="136" mass="14628">AGLLESKGVAVKYAIHPVAGRMPGHMNVLLAEADVSYDALKEMDDINDEFSRTDVTLVIGANDVTNPAARNDPSSPIHGMPILNVDESRNVIVLKRSMGSGFAGIDNPLFFQDNTSMLFGDAKSSVEHVMDELKAL</sequence>
<keyword evidence="12" id="KW-1185">Reference proteome</keyword>
<evidence type="ECO:0000256" key="5">
    <source>
        <dbReference type="ARBA" id="ARBA00022967"/>
    </source>
</evidence>
<protein>
    <recommendedName>
        <fullName evidence="2">proton-translocating NAD(P)(+) transhydrogenase</fullName>
        <ecNumber evidence="2">7.1.1.1</ecNumber>
    </recommendedName>
</protein>
<evidence type="ECO:0000256" key="9">
    <source>
        <dbReference type="ARBA" id="ARBA00048202"/>
    </source>
</evidence>
<dbReference type="EC" id="7.1.1.1" evidence="2"/>
<dbReference type="AlphaFoldDB" id="A0A1I5D141"/>
<keyword evidence="8" id="KW-0472">Membrane</keyword>
<dbReference type="Proteomes" id="UP000199614">
    <property type="component" value="Unassembled WGS sequence"/>
</dbReference>
<dbReference type="PANTHER" id="PTHR44758:SF1">
    <property type="entry name" value="NAD(P) TRANSHYDROGENASE SUBUNIT BETA"/>
    <property type="match status" value="1"/>
</dbReference>
<dbReference type="RefSeq" id="WP_143105477.1">
    <property type="nucleotide sequence ID" value="NZ_FOUY01000024.1"/>
</dbReference>
<keyword evidence="7" id="KW-0520">NAD</keyword>
<evidence type="ECO:0000259" key="10">
    <source>
        <dbReference type="Pfam" id="PF02233"/>
    </source>
</evidence>